<dbReference type="InterPro" id="IPR008593">
    <property type="entry name" value="Dam_MeTrfase"/>
</dbReference>
<evidence type="ECO:0000313" key="2">
    <source>
        <dbReference type="Proteomes" id="UP000005259"/>
    </source>
</evidence>
<dbReference type="GO" id="GO:0032259">
    <property type="term" value="P:methylation"/>
    <property type="evidence" value="ECO:0007669"/>
    <property type="project" value="UniProtKB-KW"/>
</dbReference>
<name>A0A9W3JET3_BACTU</name>
<proteinExistence type="predicted"/>
<dbReference type="GO" id="GO:0009007">
    <property type="term" value="F:site-specific DNA-methyltransferase (adenine-specific) activity"/>
    <property type="evidence" value="ECO:0007669"/>
    <property type="project" value="InterPro"/>
</dbReference>
<organism evidence="1 2">
    <name type="scientific">Bacillus thuringiensis HD-771</name>
    <dbReference type="NCBI Taxonomy" id="1218175"/>
    <lineage>
        <taxon>Bacteria</taxon>
        <taxon>Bacillati</taxon>
        <taxon>Bacillota</taxon>
        <taxon>Bacilli</taxon>
        <taxon>Bacillales</taxon>
        <taxon>Bacillaceae</taxon>
        <taxon>Bacillus</taxon>
        <taxon>Bacillus cereus group</taxon>
    </lineage>
</organism>
<dbReference type="RefSeq" id="WP_000230447.1">
    <property type="nucleotide sequence ID" value="NC_018500.1"/>
</dbReference>
<evidence type="ECO:0000313" key="1">
    <source>
        <dbReference type="EMBL" id="AFQ14632.1"/>
    </source>
</evidence>
<protein>
    <submittedName>
        <fullName evidence="1">Bacteriophage DNA methylase</fullName>
    </submittedName>
</protein>
<accession>A0A9W3JET3</accession>
<gene>
    <name evidence="1" type="ORF">BTG_05700</name>
</gene>
<keyword evidence="1" id="KW-0489">Methyltransferase</keyword>
<dbReference type="Proteomes" id="UP000005259">
    <property type="component" value="Chromosome"/>
</dbReference>
<dbReference type="KEGG" id="bti:BTG_05700"/>
<dbReference type="GO" id="GO:0009307">
    <property type="term" value="P:DNA restriction-modification system"/>
    <property type="evidence" value="ECO:0007669"/>
    <property type="project" value="InterPro"/>
</dbReference>
<reference evidence="1 2" key="1">
    <citation type="submission" date="2012-08" db="EMBL/GenBank/DDBJ databases">
        <authorList>
            <person name="Doggett N."/>
            <person name="Teshima H."/>
            <person name="Bruce D."/>
            <person name="Detter J.C."/>
            <person name="Johnson S.L."/>
            <person name="Han C."/>
        </authorList>
    </citation>
    <scope>NUCLEOTIDE SEQUENCE [LARGE SCALE GENOMIC DNA]</scope>
    <source>
        <strain evidence="1 2">HD-771</strain>
    </source>
</reference>
<dbReference type="GO" id="GO:0003677">
    <property type="term" value="F:DNA binding"/>
    <property type="evidence" value="ECO:0007669"/>
    <property type="project" value="InterPro"/>
</dbReference>
<dbReference type="AlphaFoldDB" id="A0A9W3JET3"/>
<dbReference type="EMBL" id="CP003752">
    <property type="protein sequence ID" value="AFQ14632.1"/>
    <property type="molecule type" value="Genomic_DNA"/>
</dbReference>
<sequence length="166" mass="18783">MVETKRKGIGGHHSPIMLKDEWLTPKYITDSLGVFDLDPCSPINRPWSTAKKHYTILDDGLSKDWEGRVWCNPPYGRETVKWLNKLKDHGNGIALIFARTETKMFFESVWSKANAIFFFEGRLTFHHVDGTKAKANGGAPSVLVIYGESNIEYVKESGLKGKLIKL</sequence>
<keyword evidence="1" id="KW-0808">Transferase</keyword>
<dbReference type="Pfam" id="PF05869">
    <property type="entry name" value="Dam"/>
    <property type="match status" value="1"/>
</dbReference>